<keyword evidence="2" id="KW-1185">Reference proteome</keyword>
<dbReference type="Proteomes" id="UP001057402">
    <property type="component" value="Chromosome 10"/>
</dbReference>
<reference evidence="2" key="1">
    <citation type="journal article" date="2023" name="Front. Plant Sci.">
        <title>Chromosomal-level genome assembly of Melastoma candidum provides insights into trichome evolution.</title>
        <authorList>
            <person name="Zhong Y."/>
            <person name="Wu W."/>
            <person name="Sun C."/>
            <person name="Zou P."/>
            <person name="Liu Y."/>
            <person name="Dai S."/>
            <person name="Zhou R."/>
        </authorList>
    </citation>
    <scope>NUCLEOTIDE SEQUENCE [LARGE SCALE GENOMIC DNA]</scope>
</reference>
<gene>
    <name evidence="1" type="ORF">MLD38_034761</name>
</gene>
<evidence type="ECO:0000313" key="2">
    <source>
        <dbReference type="Proteomes" id="UP001057402"/>
    </source>
</evidence>
<comment type="caution">
    <text evidence="1">The sequence shown here is derived from an EMBL/GenBank/DDBJ whole genome shotgun (WGS) entry which is preliminary data.</text>
</comment>
<sequence length="184" mass="21539">MPKLENHLLGAHPPCRTPDDHWSELVVCEVKKEITEELMTLEDFLVRVGAAPVDSEERRGREREGDGEDDVKPAQVVKRRNLAVAPLEKAAQQRHRRMIKNRESAARSRERKQAYQVELETLAARLEEENEELLREKPMINREIAHLQAERTKRRLTQLMEKVVTVVDKPKATRALRRVQSWQW</sequence>
<protein>
    <submittedName>
        <fullName evidence="1">Uncharacterized protein</fullName>
    </submittedName>
</protein>
<evidence type="ECO:0000313" key="1">
    <source>
        <dbReference type="EMBL" id="KAI4321372.1"/>
    </source>
</evidence>
<proteinExistence type="predicted"/>
<dbReference type="EMBL" id="CM042889">
    <property type="protein sequence ID" value="KAI4321372.1"/>
    <property type="molecule type" value="Genomic_DNA"/>
</dbReference>
<name>A0ACB9MAY3_9MYRT</name>
<organism evidence="1 2">
    <name type="scientific">Melastoma candidum</name>
    <dbReference type="NCBI Taxonomy" id="119954"/>
    <lineage>
        <taxon>Eukaryota</taxon>
        <taxon>Viridiplantae</taxon>
        <taxon>Streptophyta</taxon>
        <taxon>Embryophyta</taxon>
        <taxon>Tracheophyta</taxon>
        <taxon>Spermatophyta</taxon>
        <taxon>Magnoliopsida</taxon>
        <taxon>eudicotyledons</taxon>
        <taxon>Gunneridae</taxon>
        <taxon>Pentapetalae</taxon>
        <taxon>rosids</taxon>
        <taxon>malvids</taxon>
        <taxon>Myrtales</taxon>
        <taxon>Melastomataceae</taxon>
        <taxon>Melastomatoideae</taxon>
        <taxon>Melastomateae</taxon>
        <taxon>Melastoma</taxon>
    </lineage>
</organism>
<accession>A0ACB9MAY3</accession>